<accession>W8YDN1</accession>
<name>W8YDN1_BACTU</name>
<proteinExistence type="predicted"/>
<reference evidence="1" key="2">
    <citation type="submission" date="2014-01" db="EMBL/GenBank/DDBJ databases">
        <authorList>
            <person name="Aslett M."/>
        </authorList>
    </citation>
    <scope>NUCLEOTIDE SEQUENCE [LARGE SCALE GENOMIC DNA]</scope>
    <source>
        <strain evidence="1">DB27</strain>
    </source>
</reference>
<sequence length="57" mass="6208">MSLNMYLGEVQSQTQSMNAICNATIQSMEQAIQSIDAFAIDTVLQGQTYSSAKAYLV</sequence>
<dbReference type="EMBL" id="HG810017">
    <property type="protein sequence ID" value="CDN36516.1"/>
    <property type="molecule type" value="Genomic_DNA"/>
</dbReference>
<organism evidence="1">
    <name type="scientific">Bacillus thuringiensis DB27</name>
    <dbReference type="NCBI Taxonomy" id="1431339"/>
    <lineage>
        <taxon>Bacteria</taxon>
        <taxon>Bacillati</taxon>
        <taxon>Bacillota</taxon>
        <taxon>Bacilli</taxon>
        <taxon>Bacillales</taxon>
        <taxon>Bacillaceae</taxon>
        <taxon>Bacillus</taxon>
        <taxon>Bacillus cereus group</taxon>
    </lineage>
</organism>
<dbReference type="PANTHER" id="PTHR34976">
    <property type="entry name" value="RIBONUCLEASE YQCG-RELATED"/>
    <property type="match status" value="1"/>
</dbReference>
<dbReference type="HOGENOM" id="CLU_211316_0_0_9"/>
<evidence type="ECO:0000313" key="1">
    <source>
        <dbReference type="EMBL" id="CDN36516.1"/>
    </source>
</evidence>
<dbReference type="InterPro" id="IPR051768">
    <property type="entry name" value="Bact_secretion_toxin"/>
</dbReference>
<gene>
    <name evidence="1" type="ORF">BTDB27_002858</name>
</gene>
<dbReference type="Proteomes" id="UP000030682">
    <property type="component" value="Unassembled WGS sequence"/>
</dbReference>
<protein>
    <recommendedName>
        <fullName evidence="2">LXG domain-containing protein</fullName>
    </recommendedName>
</protein>
<dbReference type="PANTHER" id="PTHR34976:SF1">
    <property type="entry name" value="TOXIN BC_0920"/>
    <property type="match status" value="1"/>
</dbReference>
<reference evidence="1" key="1">
    <citation type="submission" date="2014-01" db="EMBL/GenBank/DDBJ databases">
        <title>Draft genome sequence of highly nematicidal Bacillus thuringiensis DB27.</title>
        <authorList>
            <person name="Iatsenko I."/>
            <person name="Pickard D."/>
            <person name="Corton C."/>
            <person name="Dougan G."/>
            <person name="Sommer R.J."/>
        </authorList>
    </citation>
    <scope>NUCLEOTIDE SEQUENCE [LARGE SCALE GENOMIC DNA]</scope>
    <source>
        <strain evidence="1">DB27</strain>
    </source>
</reference>
<dbReference type="AlphaFoldDB" id="W8YDN1"/>
<evidence type="ECO:0008006" key="2">
    <source>
        <dbReference type="Google" id="ProtNLM"/>
    </source>
</evidence>